<keyword evidence="3" id="KW-1185">Reference proteome</keyword>
<sequence>MKVLLSIKPEFAEKIFDGTKRFEFRRRIYKNEAVKSVIVYASAPISKVIGEFEIETVHHDDLNSLWESTFEFAGISEAFYREYFNGKESGFAIEVKEVKKYRVPLGIREAFGIAPPQSFAYVEGT</sequence>
<accession>A0A418PMY8</accession>
<reference evidence="2 3" key="1">
    <citation type="submission" date="2018-09" db="EMBL/GenBank/DDBJ databases">
        <authorList>
            <person name="Wang X."/>
            <person name="Du Z."/>
        </authorList>
    </citation>
    <scope>NUCLEOTIDE SEQUENCE [LARGE SCALE GENOMIC DNA]</scope>
    <source>
        <strain evidence="2 3">N3</strain>
    </source>
</reference>
<evidence type="ECO:0000313" key="3">
    <source>
        <dbReference type="Proteomes" id="UP000283522"/>
    </source>
</evidence>
<evidence type="ECO:0000313" key="2">
    <source>
        <dbReference type="EMBL" id="RIW13101.1"/>
    </source>
</evidence>
<evidence type="ECO:0000259" key="1">
    <source>
        <dbReference type="SMART" id="SM01022"/>
    </source>
</evidence>
<dbReference type="Pfam" id="PF04266">
    <property type="entry name" value="ASCH"/>
    <property type="match status" value="1"/>
</dbReference>
<dbReference type="EMBL" id="QXML01000010">
    <property type="protein sequence ID" value="RIW13101.1"/>
    <property type="molecule type" value="Genomic_DNA"/>
</dbReference>
<dbReference type="AlphaFoldDB" id="A0A418PMY8"/>
<comment type="caution">
    <text evidence="2">The sequence shown here is derived from an EMBL/GenBank/DDBJ whole genome shotgun (WGS) entry which is preliminary data.</text>
</comment>
<dbReference type="Gene3D" id="2.30.130.30">
    <property type="entry name" value="Hypothetical protein"/>
    <property type="match status" value="1"/>
</dbReference>
<name>A0A418PMY8_9BACT</name>
<proteinExistence type="predicted"/>
<gene>
    <name evidence="2" type="ORF">D0X99_16960</name>
</gene>
<dbReference type="InterPro" id="IPR007374">
    <property type="entry name" value="ASCH_domain"/>
</dbReference>
<dbReference type="OrthoDB" id="9800495at2"/>
<protein>
    <submittedName>
        <fullName evidence="2">ASCH domain-containing protein</fullName>
    </submittedName>
</protein>
<dbReference type="SMART" id="SM01022">
    <property type="entry name" value="ASCH"/>
    <property type="match status" value="1"/>
</dbReference>
<feature type="domain" description="ASCH" evidence="1">
    <location>
        <begin position="5"/>
        <end position="99"/>
    </location>
</feature>
<dbReference type="InterPro" id="IPR015947">
    <property type="entry name" value="PUA-like_sf"/>
</dbReference>
<dbReference type="SUPFAM" id="SSF88697">
    <property type="entry name" value="PUA domain-like"/>
    <property type="match status" value="1"/>
</dbReference>
<dbReference type="Proteomes" id="UP000283522">
    <property type="component" value="Unassembled WGS sequence"/>
</dbReference>
<dbReference type="RefSeq" id="WP_119479054.1">
    <property type="nucleotide sequence ID" value="NZ_QXML01000010.1"/>
</dbReference>
<organism evidence="2 3">
    <name type="scientific">Algoriphagus lacus</name>
    <dbReference type="NCBI Taxonomy" id="2056311"/>
    <lineage>
        <taxon>Bacteria</taxon>
        <taxon>Pseudomonadati</taxon>
        <taxon>Bacteroidota</taxon>
        <taxon>Cytophagia</taxon>
        <taxon>Cytophagales</taxon>
        <taxon>Cyclobacteriaceae</taxon>
        <taxon>Algoriphagus</taxon>
    </lineage>
</organism>